<comment type="catalytic activity">
    <reaction evidence="27">
        <text>1,2-dioctanoyl-3-O-beta-D-galactosyl-sn-glycerol + H2O = octanoyl-3-(beta-D-galactosyl)-sn-glycerol + octanoate + H(+)</text>
        <dbReference type="Rhea" id="RHEA:48696"/>
        <dbReference type="ChEBI" id="CHEBI:15377"/>
        <dbReference type="ChEBI" id="CHEBI:15378"/>
        <dbReference type="ChEBI" id="CHEBI:25646"/>
        <dbReference type="ChEBI" id="CHEBI:90453"/>
        <dbReference type="ChEBI" id="CHEBI:90769"/>
    </reaction>
    <physiologicalReaction direction="left-to-right" evidence="27">
        <dbReference type="Rhea" id="RHEA:48697"/>
    </physiologicalReaction>
</comment>
<dbReference type="InterPro" id="IPR013818">
    <property type="entry name" value="Lipase"/>
</dbReference>
<evidence type="ECO:0000256" key="35">
    <source>
        <dbReference type="RuleBase" id="RU362046"/>
    </source>
</evidence>
<evidence type="ECO:0000256" key="1">
    <source>
        <dbReference type="ARBA" id="ARBA00004487"/>
    </source>
</evidence>
<gene>
    <name evidence="37" type="ORF">I79_024369</name>
</gene>
<comment type="catalytic activity">
    <reaction evidence="30">
        <text>a 1,2-diacyl-sn-glycero-3-phosphocholine + H2O = a monoacyl-sn-glycero-3-phosphocholine + a fatty acid + H(+)</text>
        <dbReference type="Rhea" id="RHEA:44664"/>
        <dbReference type="ChEBI" id="CHEBI:15377"/>
        <dbReference type="ChEBI" id="CHEBI:15378"/>
        <dbReference type="ChEBI" id="CHEBI:28868"/>
        <dbReference type="ChEBI" id="CHEBI:57643"/>
        <dbReference type="ChEBI" id="CHEBI:84465"/>
    </reaction>
    <physiologicalReaction direction="left-to-right" evidence="30">
        <dbReference type="Rhea" id="RHEA:44665"/>
    </physiologicalReaction>
</comment>
<comment type="catalytic activity">
    <reaction evidence="18">
        <text>a 1,2-diacyl-3-O-(beta-D-galactosyl)-sn-glycerol + 2 H2O = 3-beta-D-galactosyl-sn-glycerol + 2 a fatty acid + 2 H(+)</text>
        <dbReference type="Rhea" id="RHEA:13189"/>
        <dbReference type="ChEBI" id="CHEBI:15377"/>
        <dbReference type="ChEBI" id="CHEBI:15378"/>
        <dbReference type="ChEBI" id="CHEBI:15754"/>
        <dbReference type="ChEBI" id="CHEBI:17615"/>
        <dbReference type="ChEBI" id="CHEBI:28868"/>
        <dbReference type="EC" id="3.1.1.26"/>
    </reaction>
    <physiologicalReaction direction="left-to-right" evidence="18">
        <dbReference type="Rhea" id="RHEA:13190"/>
    </physiologicalReaction>
</comment>
<evidence type="ECO:0000256" key="5">
    <source>
        <dbReference type="ARBA" id="ARBA00010701"/>
    </source>
</evidence>
<evidence type="ECO:0000256" key="31">
    <source>
        <dbReference type="ARBA" id="ARBA00049290"/>
    </source>
</evidence>
<comment type="catalytic activity">
    <reaction evidence="19">
        <text>1-beta-D-galactosyl-2,3-didodecanoyl-sn-glycerol + H2O = 1-beta-D-galactosyl-dodecanoyl-sn-glycerol + dodecanoate + H(+)</text>
        <dbReference type="Rhea" id="RHEA:48536"/>
        <dbReference type="ChEBI" id="CHEBI:15377"/>
        <dbReference type="ChEBI" id="CHEBI:15378"/>
        <dbReference type="ChEBI" id="CHEBI:18262"/>
        <dbReference type="ChEBI" id="CHEBI:90342"/>
        <dbReference type="ChEBI" id="CHEBI:90514"/>
    </reaction>
    <physiologicalReaction direction="left-to-right" evidence="19">
        <dbReference type="Rhea" id="RHEA:48537"/>
    </physiologicalReaction>
</comment>
<dbReference type="InterPro" id="IPR001024">
    <property type="entry name" value="PLAT/LH2_dom"/>
</dbReference>
<keyword evidence="9 35" id="KW-0443">Lipid metabolism</keyword>
<comment type="catalytic activity">
    <reaction evidence="20">
        <text>(9Z-octadecenoyl)-glycerol + H2O = glycerol + (9Z)-octadecenoate + H(+)</text>
        <dbReference type="Rhea" id="RHEA:39955"/>
        <dbReference type="ChEBI" id="CHEBI:15377"/>
        <dbReference type="ChEBI" id="CHEBI:15378"/>
        <dbReference type="ChEBI" id="CHEBI:17754"/>
        <dbReference type="ChEBI" id="CHEBI:30823"/>
        <dbReference type="ChEBI" id="CHEBI:75937"/>
    </reaction>
    <physiologicalReaction direction="left-to-right" evidence="20">
        <dbReference type="Rhea" id="RHEA:39956"/>
    </physiologicalReaction>
</comment>
<dbReference type="Pfam" id="PF00151">
    <property type="entry name" value="Lipase"/>
    <property type="match status" value="2"/>
</dbReference>
<keyword evidence="8 35" id="KW-0442">Lipid degradation</keyword>
<evidence type="ECO:0000256" key="30">
    <source>
        <dbReference type="ARBA" id="ARBA00049154"/>
    </source>
</evidence>
<evidence type="ECO:0000256" key="4">
    <source>
        <dbReference type="ARBA" id="ARBA00005189"/>
    </source>
</evidence>
<dbReference type="Proteomes" id="UP000001075">
    <property type="component" value="Unassembled WGS sequence"/>
</dbReference>
<evidence type="ECO:0000256" key="32">
    <source>
        <dbReference type="ARBA" id="ARBA00049352"/>
    </source>
</evidence>
<comment type="pathway">
    <text evidence="4">Lipid metabolism.</text>
</comment>
<comment type="catalytic activity">
    <reaction evidence="23">
        <text>1,2-didecanoylglycerol + H2O = decanoylglycerol + decanoate + H(+)</text>
        <dbReference type="Rhea" id="RHEA:48596"/>
        <dbReference type="ChEBI" id="CHEBI:11152"/>
        <dbReference type="ChEBI" id="CHEBI:15377"/>
        <dbReference type="ChEBI" id="CHEBI:15378"/>
        <dbReference type="ChEBI" id="CHEBI:27689"/>
        <dbReference type="ChEBI" id="CHEBI:90605"/>
    </reaction>
    <physiologicalReaction direction="left-to-right" evidence="23">
        <dbReference type="Rhea" id="RHEA:48597"/>
    </physiologicalReaction>
</comment>
<comment type="catalytic activity">
    <reaction evidence="22">
        <text>1-(9Z-octadecenoyl)-glycerol + H2O = glycerol + (9Z)-octadecenoate + H(+)</text>
        <dbReference type="Rhea" id="RHEA:38487"/>
        <dbReference type="ChEBI" id="CHEBI:15377"/>
        <dbReference type="ChEBI" id="CHEBI:15378"/>
        <dbReference type="ChEBI" id="CHEBI:17754"/>
        <dbReference type="ChEBI" id="CHEBI:30823"/>
        <dbReference type="ChEBI" id="CHEBI:75342"/>
    </reaction>
    <physiologicalReaction direction="left-to-right" evidence="22">
        <dbReference type="Rhea" id="RHEA:38488"/>
    </physiologicalReaction>
</comment>
<evidence type="ECO:0000256" key="6">
    <source>
        <dbReference type="ARBA" id="ARBA00022525"/>
    </source>
</evidence>
<feature type="domain" description="PLAT" evidence="36">
    <location>
        <begin position="282"/>
        <end position="386"/>
    </location>
</feature>
<dbReference type="InterPro" id="IPR002331">
    <property type="entry name" value="Lipase_panc"/>
</dbReference>
<keyword evidence="12" id="KW-0325">Glycoprotein</keyword>
<comment type="catalytic activity">
    <reaction evidence="29">
        <text>1,2-dioctanoyl-3-O-[alpha-D-galactosyl-(1-&gt;6)-beta-D-galactosyl]-sn-glycerol + H2O = octanoyl-3-O-[alpha-D-galactosyl-(1-&gt;6)-beta-D-galactosyl]-sn-glycerol + octanoate + H(+)</text>
        <dbReference type="Rhea" id="RHEA:48692"/>
        <dbReference type="ChEBI" id="CHEBI:15377"/>
        <dbReference type="ChEBI" id="CHEBI:15378"/>
        <dbReference type="ChEBI" id="CHEBI:25646"/>
        <dbReference type="ChEBI" id="CHEBI:90457"/>
        <dbReference type="ChEBI" id="CHEBI:90768"/>
    </reaction>
    <physiologicalReaction direction="left-to-right" evidence="29">
        <dbReference type="Rhea" id="RHEA:48693"/>
    </physiologicalReaction>
</comment>
<evidence type="ECO:0000256" key="24">
    <source>
        <dbReference type="ARBA" id="ARBA00047741"/>
    </source>
</evidence>
<comment type="pathway">
    <text evidence="16">Glycolipid metabolism.</text>
</comment>
<keyword evidence="7" id="KW-0378">Hydrolase</keyword>
<comment type="catalytic activity">
    <reaction evidence="15">
        <text>a triacylglycerol + H2O = a diacylglycerol + a fatty acid + H(+)</text>
        <dbReference type="Rhea" id="RHEA:12044"/>
        <dbReference type="ChEBI" id="CHEBI:15377"/>
        <dbReference type="ChEBI" id="CHEBI:15378"/>
        <dbReference type="ChEBI" id="CHEBI:17855"/>
        <dbReference type="ChEBI" id="CHEBI:18035"/>
        <dbReference type="ChEBI" id="CHEBI:28868"/>
        <dbReference type="EC" id="3.1.1.3"/>
    </reaction>
    <physiologicalReaction direction="left-to-right" evidence="15">
        <dbReference type="Rhea" id="RHEA:12045"/>
    </physiologicalReaction>
</comment>
<dbReference type="FunCoup" id="G3IKG6">
    <property type="interactions" value="81"/>
</dbReference>
<dbReference type="InterPro" id="IPR033906">
    <property type="entry name" value="Lipase_N"/>
</dbReference>
<name>G3IKG6_CRIGR</name>
<evidence type="ECO:0000259" key="36">
    <source>
        <dbReference type="SMART" id="SM00308"/>
    </source>
</evidence>
<keyword evidence="11 35" id="KW-1015">Disulfide bond</keyword>
<dbReference type="Gene3D" id="3.40.50.1820">
    <property type="entry name" value="alpha/beta hydrolase"/>
    <property type="match status" value="1"/>
</dbReference>
<evidence type="ECO:0000256" key="26">
    <source>
        <dbReference type="ARBA" id="ARBA00048139"/>
    </source>
</evidence>
<dbReference type="GO" id="GO:0004465">
    <property type="term" value="F:lipoprotein lipase activity"/>
    <property type="evidence" value="ECO:0007669"/>
    <property type="project" value="TreeGrafter"/>
</dbReference>
<dbReference type="GO" id="GO:0019433">
    <property type="term" value="P:triglyceride catabolic process"/>
    <property type="evidence" value="ECO:0007669"/>
    <property type="project" value="TreeGrafter"/>
</dbReference>
<dbReference type="InterPro" id="IPR000734">
    <property type="entry name" value="TAG_lipase"/>
</dbReference>
<comment type="catalytic activity">
    <reaction evidence="31">
        <text>1,2,3-trioctanoylglycerol + H2O = dioctanoylglycerol + octanoate + H(+)</text>
        <dbReference type="Rhea" id="RHEA:47864"/>
        <dbReference type="ChEBI" id="CHEBI:15377"/>
        <dbReference type="ChEBI" id="CHEBI:15378"/>
        <dbReference type="ChEBI" id="CHEBI:25646"/>
        <dbReference type="ChEBI" id="CHEBI:76978"/>
        <dbReference type="ChEBI" id="CHEBI:88066"/>
    </reaction>
    <physiologicalReaction direction="left-to-right" evidence="31">
        <dbReference type="Rhea" id="RHEA:47865"/>
    </physiologicalReaction>
</comment>
<comment type="pathway">
    <text evidence="3">Glycerolipid metabolism; triacylglycerol degradation.</text>
</comment>
<dbReference type="EMBL" id="JH003609">
    <property type="protein sequence ID" value="EGW09118.1"/>
    <property type="molecule type" value="Genomic_DNA"/>
</dbReference>
<keyword evidence="13" id="KW-0966">Cell projection</keyword>
<comment type="catalytic activity">
    <reaction evidence="32">
        <text>long chain 1,2-diacyl-3-O-[alpha-D-galactosyl-(1-&gt;6)-beta-D-galactosyl]-sn-glycerol + H2O = long chain acyl-3-O-[alpha-D-galactosyl-(1-&gt;6)-beta-D-galactosyl]-sn-glycerol + a fatty acid + H(+)</text>
        <dbReference type="Rhea" id="RHEA:48708"/>
        <dbReference type="ChEBI" id="CHEBI:15377"/>
        <dbReference type="ChEBI" id="CHEBI:15378"/>
        <dbReference type="ChEBI" id="CHEBI:28868"/>
        <dbReference type="ChEBI" id="CHEBI:90463"/>
        <dbReference type="ChEBI" id="CHEBI:90774"/>
    </reaction>
    <physiologicalReaction direction="left-to-right" evidence="32">
        <dbReference type="Rhea" id="RHEA:48709"/>
    </physiologicalReaction>
</comment>
<keyword evidence="10" id="KW-0472">Membrane</keyword>
<evidence type="ECO:0000256" key="28">
    <source>
        <dbReference type="ARBA" id="ARBA00048546"/>
    </source>
</evidence>
<evidence type="ECO:0000256" key="13">
    <source>
        <dbReference type="ARBA" id="ARBA00023273"/>
    </source>
</evidence>
<dbReference type="SUPFAM" id="SSF49723">
    <property type="entry name" value="Lipase/lipooxygenase domain (PLAT/LH2 domain)"/>
    <property type="match status" value="1"/>
</dbReference>
<organism evidence="37 38">
    <name type="scientific">Cricetulus griseus</name>
    <name type="common">Chinese hamster</name>
    <name type="synonym">Cricetulus barabensis griseus</name>
    <dbReference type="NCBI Taxonomy" id="10029"/>
    <lineage>
        <taxon>Eukaryota</taxon>
        <taxon>Metazoa</taxon>
        <taxon>Chordata</taxon>
        <taxon>Craniata</taxon>
        <taxon>Vertebrata</taxon>
        <taxon>Euteleostomi</taxon>
        <taxon>Mammalia</taxon>
        <taxon>Eutheria</taxon>
        <taxon>Euarchontoglires</taxon>
        <taxon>Glires</taxon>
        <taxon>Rodentia</taxon>
        <taxon>Myomorpha</taxon>
        <taxon>Muroidea</taxon>
        <taxon>Cricetidae</taxon>
        <taxon>Cricetinae</taxon>
        <taxon>Cricetulus</taxon>
    </lineage>
</organism>
<evidence type="ECO:0000256" key="12">
    <source>
        <dbReference type="ARBA" id="ARBA00023180"/>
    </source>
</evidence>
<evidence type="ECO:0000256" key="33">
    <source>
        <dbReference type="ARBA" id="ARBA00049420"/>
    </source>
</evidence>
<evidence type="ECO:0000256" key="2">
    <source>
        <dbReference type="ARBA" id="ARBA00004613"/>
    </source>
</evidence>
<evidence type="ECO:0000256" key="14">
    <source>
        <dbReference type="ARBA" id="ARBA00023329"/>
    </source>
</evidence>
<evidence type="ECO:0000256" key="15">
    <source>
        <dbReference type="ARBA" id="ARBA00023369"/>
    </source>
</evidence>
<dbReference type="InParanoid" id="G3IKG6"/>
<dbReference type="SUPFAM" id="SSF53474">
    <property type="entry name" value="alpha/beta-Hydrolases"/>
    <property type="match status" value="1"/>
</dbReference>
<dbReference type="PANTHER" id="PTHR11610:SF165">
    <property type="entry name" value="PANCREATIC LIPASE-RELATED PROTEIN 2"/>
    <property type="match status" value="1"/>
</dbReference>
<evidence type="ECO:0000256" key="11">
    <source>
        <dbReference type="ARBA" id="ARBA00023157"/>
    </source>
</evidence>
<evidence type="ECO:0000256" key="3">
    <source>
        <dbReference type="ARBA" id="ARBA00004879"/>
    </source>
</evidence>
<evidence type="ECO:0000256" key="34">
    <source>
        <dbReference type="RuleBase" id="RU004262"/>
    </source>
</evidence>
<dbReference type="PRINTS" id="PR00821">
    <property type="entry name" value="TAGLIPASE"/>
</dbReference>
<evidence type="ECO:0000313" key="37">
    <source>
        <dbReference type="EMBL" id="EGW09118.1"/>
    </source>
</evidence>
<evidence type="ECO:0000256" key="9">
    <source>
        <dbReference type="ARBA" id="ARBA00023098"/>
    </source>
</evidence>
<dbReference type="GO" id="GO:0047714">
    <property type="term" value="F:galactolipase activity"/>
    <property type="evidence" value="ECO:0007669"/>
    <property type="project" value="UniProtKB-EC"/>
</dbReference>
<evidence type="ECO:0000256" key="21">
    <source>
        <dbReference type="ARBA" id="ARBA00047296"/>
    </source>
</evidence>
<comment type="catalytic activity">
    <reaction evidence="25">
        <text>1,2,3-tripropanoylglycerol + H2O = dipropanoylglycerol + propanoate + H(+)</text>
        <dbReference type="Rhea" id="RHEA:48024"/>
        <dbReference type="ChEBI" id="CHEBI:15377"/>
        <dbReference type="ChEBI" id="CHEBI:15378"/>
        <dbReference type="ChEBI" id="CHEBI:17272"/>
        <dbReference type="ChEBI" id="CHEBI:88153"/>
        <dbReference type="ChEBI" id="CHEBI:88155"/>
    </reaction>
    <physiologicalReaction direction="left-to-right" evidence="25">
        <dbReference type="Rhea" id="RHEA:48025"/>
    </physiologicalReaction>
</comment>
<evidence type="ECO:0000256" key="25">
    <source>
        <dbReference type="ARBA" id="ARBA00047744"/>
    </source>
</evidence>
<protein>
    <recommendedName>
        <fullName evidence="35">Triacylglycerol lipase</fullName>
        <ecNumber evidence="35">3.1.1.3</ecNumber>
    </recommendedName>
    <alternativeName>
        <fullName evidence="35">Pancreatic lipase</fullName>
    </alternativeName>
</protein>
<evidence type="ECO:0000256" key="23">
    <source>
        <dbReference type="ARBA" id="ARBA00047618"/>
    </source>
</evidence>
<dbReference type="STRING" id="10029.G3IKG6"/>
<proteinExistence type="inferred from homology"/>
<evidence type="ECO:0000256" key="22">
    <source>
        <dbReference type="ARBA" id="ARBA00047438"/>
    </source>
</evidence>
<dbReference type="GO" id="GO:0005615">
    <property type="term" value="C:extracellular space"/>
    <property type="evidence" value="ECO:0007669"/>
    <property type="project" value="TreeGrafter"/>
</dbReference>
<comment type="catalytic activity">
    <reaction evidence="33">
        <text>1,2-didodecanoyl-3-beta-D-galactosyl-sn-glycerol + H2O = dodecanoyl-3-beta-D-galactosyl-sn-glycerol + dodecanoate + H(+)</text>
        <dbReference type="Rhea" id="RHEA:48540"/>
        <dbReference type="ChEBI" id="CHEBI:15377"/>
        <dbReference type="ChEBI" id="CHEBI:15378"/>
        <dbReference type="ChEBI" id="CHEBI:18262"/>
        <dbReference type="ChEBI" id="CHEBI:90340"/>
        <dbReference type="ChEBI" id="CHEBI:90515"/>
    </reaction>
    <physiologicalReaction direction="left-to-right" evidence="33">
        <dbReference type="Rhea" id="RHEA:48541"/>
    </physiologicalReaction>
</comment>
<reference evidence="38" key="1">
    <citation type="journal article" date="2011" name="Nat. Biotechnol.">
        <title>The genomic sequence of the Chinese hamster ovary (CHO)-K1 cell line.</title>
        <authorList>
            <person name="Xu X."/>
            <person name="Nagarajan H."/>
            <person name="Lewis N.E."/>
            <person name="Pan S."/>
            <person name="Cai Z."/>
            <person name="Liu X."/>
            <person name="Chen W."/>
            <person name="Xie M."/>
            <person name="Wang W."/>
            <person name="Hammond S."/>
            <person name="Andersen M.R."/>
            <person name="Neff N."/>
            <person name="Passarelli B."/>
            <person name="Koh W."/>
            <person name="Fan H.C."/>
            <person name="Wang J."/>
            <person name="Gui Y."/>
            <person name="Lee K.H."/>
            <person name="Betenbaugh M.J."/>
            <person name="Quake S.R."/>
            <person name="Famili I."/>
            <person name="Palsson B.O."/>
            <person name="Wang J."/>
        </authorList>
    </citation>
    <scope>NUCLEOTIDE SEQUENCE [LARGE SCALE GENOMIC DNA]</scope>
    <source>
        <strain evidence="38">CHO K1 cell line</strain>
    </source>
</reference>
<dbReference type="FunFam" id="2.60.60.20:FF:000003">
    <property type="entry name" value="Triacylglycerol lipase"/>
    <property type="match status" value="1"/>
</dbReference>
<evidence type="ECO:0000256" key="18">
    <source>
        <dbReference type="ARBA" id="ARBA00036503"/>
    </source>
</evidence>
<evidence type="ECO:0000256" key="17">
    <source>
        <dbReference type="ARBA" id="ARBA00024321"/>
    </source>
</evidence>
<dbReference type="InterPro" id="IPR036392">
    <property type="entry name" value="PLAT/LH2_dom_sf"/>
</dbReference>
<comment type="catalytic activity">
    <reaction evidence="21">
        <text>1,2-didodecanoyl-3-O-[alpha-D-galactosyl-(1-&gt;6)-beta-D-galactosyl]-sn-glycerol + H2O = dodecanoyl-3-O-[alpha-D-galactosyl-(1-&gt;6)-beta-D-galactosyl]-sn-glycerol + dodecanoate + H(+)</text>
        <dbReference type="Rhea" id="RHEA:48516"/>
        <dbReference type="ChEBI" id="CHEBI:15377"/>
        <dbReference type="ChEBI" id="CHEBI:15378"/>
        <dbReference type="ChEBI" id="CHEBI:18262"/>
        <dbReference type="ChEBI" id="CHEBI:90337"/>
        <dbReference type="ChEBI" id="CHEBI:90359"/>
    </reaction>
    <physiologicalReaction direction="left-to-right" evidence="21">
        <dbReference type="Rhea" id="RHEA:48517"/>
    </physiologicalReaction>
</comment>
<dbReference type="CDD" id="cd00707">
    <property type="entry name" value="Pancreat_lipase_like"/>
    <property type="match status" value="1"/>
</dbReference>
<comment type="catalytic activity">
    <reaction evidence="26">
        <text>a 1,2-diacyl-3-O-[alpha-D-galactosyl-(1-&gt;6)-beta-D-galactosyl]-sn-glycerol + H2O = acyl-3-O-[alpha-D-galactosyl-(1-&gt;6)-beta-D-galactosyl]-sn-glycerol + a fatty acid + H(+)</text>
        <dbReference type="Rhea" id="RHEA:48372"/>
        <dbReference type="ChEBI" id="CHEBI:15377"/>
        <dbReference type="ChEBI" id="CHEBI:15378"/>
        <dbReference type="ChEBI" id="CHEBI:28396"/>
        <dbReference type="ChEBI" id="CHEBI:28868"/>
        <dbReference type="ChEBI" id="CHEBI:90310"/>
    </reaction>
    <physiologicalReaction direction="left-to-right" evidence="26">
        <dbReference type="Rhea" id="RHEA:48373"/>
    </physiologicalReaction>
</comment>
<evidence type="ECO:0000256" key="16">
    <source>
        <dbReference type="ARBA" id="ARBA00023590"/>
    </source>
</evidence>
<dbReference type="GO" id="GO:0004620">
    <property type="term" value="F:phospholipase activity"/>
    <property type="evidence" value="ECO:0007669"/>
    <property type="project" value="TreeGrafter"/>
</dbReference>
<dbReference type="GO" id="GO:0042589">
    <property type="term" value="C:zymogen granule membrane"/>
    <property type="evidence" value="ECO:0007669"/>
    <property type="project" value="UniProtKB-SubCell"/>
</dbReference>
<comment type="catalytic activity">
    <reaction evidence="28">
        <text>long chain 1,2-diacyl-3-O-beta-D-galactosyl-sn-glycerol + H2O = long chain acyl-3-O-beta-D-galactosyl-sn-glycerol + a fatty acid + H(+)</text>
        <dbReference type="Rhea" id="RHEA:48700"/>
        <dbReference type="ChEBI" id="CHEBI:15377"/>
        <dbReference type="ChEBI" id="CHEBI:15378"/>
        <dbReference type="ChEBI" id="CHEBI:28868"/>
        <dbReference type="ChEBI" id="CHEBI:90477"/>
        <dbReference type="ChEBI" id="CHEBI:90770"/>
    </reaction>
    <physiologicalReaction direction="left-to-right" evidence="28">
        <dbReference type="Rhea" id="RHEA:48701"/>
    </physiologicalReaction>
</comment>
<evidence type="ECO:0000256" key="10">
    <source>
        <dbReference type="ARBA" id="ARBA00023136"/>
    </source>
</evidence>
<sequence length="386" mass="43372">MPVLCVALSVPGKEVCYERLGCFSNEKPWAGMVQRPLKILPWSPEDIDTRFLLFTNENPDNYQVISATDPATIEASNFQLDRKTRFIIHGFIDKGEDSWLLDMCKRMFQVEKVNCVCVDWRRGAKAEYTQAAYNTRVVGAEIAYLVQVLSTELEYSPENVHLIGHSLGAHVAGEAGRRLEGHLGRITGLDPAEPCFQGLPEEVRLDPSDAMFVDAIHTDSASIVPYLGTQNFAACNHLRSYKYYASSILNPDGFLGYPCTSYEEFQQNGCFPCPEEGCPKMGHYAEQFEGKTIAVEQTFFLNTGDSGNFTRSLKPEAVHVRDIDVDMEVGEIQKVKFLWNNRVINLFRPEMGASQITVQSGKDGKEYNFCSNNTVHEDVLQSLYPC</sequence>
<accession>G3IKG6</accession>
<evidence type="ECO:0000256" key="29">
    <source>
        <dbReference type="ARBA" id="ARBA00049076"/>
    </source>
</evidence>
<dbReference type="GO" id="GO:0009395">
    <property type="term" value="P:phospholipid catabolic process"/>
    <property type="evidence" value="ECO:0007669"/>
    <property type="project" value="TreeGrafter"/>
</dbReference>
<dbReference type="PANTHER" id="PTHR11610">
    <property type="entry name" value="LIPASE"/>
    <property type="match status" value="1"/>
</dbReference>
<dbReference type="InterPro" id="IPR029058">
    <property type="entry name" value="AB_hydrolase_fold"/>
</dbReference>
<comment type="catalytic activity">
    <reaction evidence="24">
        <text>di-(9Z)-octadecenoylglycerol + H2O = (9Z-octadecenoyl)-glycerol + (9Z)-octadecenoate + H(+)</text>
        <dbReference type="Rhea" id="RHEA:47868"/>
        <dbReference type="ChEBI" id="CHEBI:15377"/>
        <dbReference type="ChEBI" id="CHEBI:15378"/>
        <dbReference type="ChEBI" id="CHEBI:30823"/>
        <dbReference type="ChEBI" id="CHEBI:75937"/>
        <dbReference type="ChEBI" id="CHEBI:75945"/>
    </reaction>
    <physiologicalReaction direction="left-to-right" evidence="24">
        <dbReference type="Rhea" id="RHEA:47869"/>
    </physiologicalReaction>
</comment>
<dbReference type="SMART" id="SM00308">
    <property type="entry name" value="LH2"/>
    <property type="match status" value="1"/>
</dbReference>
<dbReference type="GO" id="GO:0043005">
    <property type="term" value="C:neuron projection"/>
    <property type="evidence" value="ECO:0007669"/>
    <property type="project" value="UniProtKB-SubCell"/>
</dbReference>
<dbReference type="AlphaFoldDB" id="G3IKG6"/>
<comment type="similarity">
    <text evidence="5 34">Belongs to the AB hydrolase superfamily. Lipase family.</text>
</comment>
<comment type="subcellular location">
    <subcellularLocation>
        <location evidence="1">Cell projection</location>
        <location evidence="1">Neuron projection</location>
    </subcellularLocation>
    <subcellularLocation>
        <location evidence="2 35">Secreted</location>
    </subcellularLocation>
    <subcellularLocation>
        <location evidence="17">Zymogen granule membrane</location>
        <topology evidence="17">Peripheral membrane protein</topology>
    </subcellularLocation>
</comment>
<keyword evidence="14" id="KW-0968">Cytoplasmic vesicle</keyword>
<evidence type="ECO:0000256" key="20">
    <source>
        <dbReference type="ARBA" id="ARBA00047270"/>
    </source>
</evidence>
<evidence type="ECO:0000256" key="27">
    <source>
        <dbReference type="ARBA" id="ARBA00048268"/>
    </source>
</evidence>
<evidence type="ECO:0000256" key="7">
    <source>
        <dbReference type="ARBA" id="ARBA00022801"/>
    </source>
</evidence>
<evidence type="ECO:0000256" key="19">
    <source>
        <dbReference type="ARBA" id="ARBA00036575"/>
    </source>
</evidence>
<dbReference type="EC" id="3.1.1.3" evidence="35"/>
<dbReference type="PRINTS" id="PR00823">
    <property type="entry name" value="PANCLIPASE"/>
</dbReference>
<evidence type="ECO:0000313" key="38">
    <source>
        <dbReference type="Proteomes" id="UP000001075"/>
    </source>
</evidence>
<keyword evidence="6 35" id="KW-0964">Secreted</keyword>
<evidence type="ECO:0000256" key="8">
    <source>
        <dbReference type="ARBA" id="ARBA00022963"/>
    </source>
</evidence>